<sequence length="213" mass="24749">MIPLDNMTLTSTFNKCFEECLDNDRQQKRADMEKKFTDKIPNDHNLSDLEKIIKMAYVFKKDKGYAREMFFNICMNEDYLSRELLTKLYVSVHTMANPFRFFTSDGMAEVFSKINMPFTCFESLDKLDKLPDRLEIFRGLREDTIDLDNCGFCWSLNEATATRFATAEHTIAGYVVSGWVTKSDIYGYVTSRDEDEIIITAKLVKDKIVKPVL</sequence>
<dbReference type="Proteomes" id="UP000292884">
    <property type="component" value="Unassembled WGS sequence"/>
</dbReference>
<reference evidence="1 2" key="1">
    <citation type="submission" date="2019-02" db="EMBL/GenBank/DDBJ databases">
        <title>Pedobacter sp. RP-1-13 sp. nov., isolated from Arctic soil.</title>
        <authorList>
            <person name="Dahal R.H."/>
        </authorList>
    </citation>
    <scope>NUCLEOTIDE SEQUENCE [LARGE SCALE GENOMIC DNA]</scope>
    <source>
        <strain evidence="1 2">RP-1-13</strain>
    </source>
</reference>
<gene>
    <name evidence="1" type="ORF">EZ428_18665</name>
</gene>
<dbReference type="RefSeq" id="WP_131554715.1">
    <property type="nucleotide sequence ID" value="NZ_SJSK01000005.1"/>
</dbReference>
<protein>
    <submittedName>
        <fullName evidence="1">Uncharacterized protein</fullName>
    </submittedName>
</protein>
<proteinExistence type="predicted"/>
<accession>A0A4R0MP99</accession>
<evidence type="ECO:0000313" key="1">
    <source>
        <dbReference type="EMBL" id="TCC88661.1"/>
    </source>
</evidence>
<keyword evidence="2" id="KW-1185">Reference proteome</keyword>
<comment type="caution">
    <text evidence="1">The sequence shown here is derived from an EMBL/GenBank/DDBJ whole genome shotgun (WGS) entry which is preliminary data.</text>
</comment>
<evidence type="ECO:0000313" key="2">
    <source>
        <dbReference type="Proteomes" id="UP000292884"/>
    </source>
</evidence>
<name>A0A4R0MP99_9SPHI</name>
<dbReference type="AlphaFoldDB" id="A0A4R0MP99"/>
<dbReference type="EMBL" id="SJSK01000005">
    <property type="protein sequence ID" value="TCC88661.1"/>
    <property type="molecule type" value="Genomic_DNA"/>
</dbReference>
<organism evidence="1 2">
    <name type="scientific">Pedobacter frigiditerrae</name>
    <dbReference type="NCBI Taxonomy" id="2530452"/>
    <lineage>
        <taxon>Bacteria</taxon>
        <taxon>Pseudomonadati</taxon>
        <taxon>Bacteroidota</taxon>
        <taxon>Sphingobacteriia</taxon>
        <taxon>Sphingobacteriales</taxon>
        <taxon>Sphingobacteriaceae</taxon>
        <taxon>Pedobacter</taxon>
    </lineage>
</organism>